<accession>A0A1Y3TYY7</accession>
<evidence type="ECO:0000313" key="1">
    <source>
        <dbReference type="EMBL" id="OUN41776.1"/>
    </source>
</evidence>
<sequence>MECIVVSHTSAVRGARAERCSYAAVTWHPLDKREQRRVLASCAPNKIAIDFEELVRKGFWQGTEGEELHILMSDPSHVSRKSGLRCHVISKPLPAGAIMRVDAGLYCCSPAFATLLYSEGRSLPEVYALVMELLGIYSLPAEATLPIAWGGVWPDFTDRHNVEQEHCRCEPAVTMRELRAVAAWATGRRYATFRRAVEYALSGSASPMETVMAGMFSIPMRWGGFNLRALPQGGIFLNHRIDFSPRAVRMASGIPYAVCDLYIPAAGSDLEYNGGYHEQESVRVRDGQRNNGLKGMGVKVLVINRDQMIDIVALEAIAQSIYDDANQRFRYQVAGYRARQLALLNGLRAGIGLPPV</sequence>
<reference evidence="2" key="1">
    <citation type="submission" date="2017-04" db="EMBL/GenBank/DDBJ databases">
        <title>Function of individual gut microbiota members based on whole genome sequencing of pure cultures obtained from chicken caecum.</title>
        <authorList>
            <person name="Medvecky M."/>
            <person name="Cejkova D."/>
            <person name="Polansky O."/>
            <person name="Karasova D."/>
            <person name="Kubasova T."/>
            <person name="Cizek A."/>
            <person name="Rychlik I."/>
        </authorList>
    </citation>
    <scope>NUCLEOTIDE SEQUENCE [LARGE SCALE GENOMIC DNA]</scope>
    <source>
        <strain evidence="2">An70</strain>
    </source>
</reference>
<protein>
    <recommendedName>
        <fullName evidence="3">DUF559 domain-containing protein</fullName>
    </recommendedName>
</protein>
<dbReference type="eggNOG" id="COG2852">
    <property type="taxonomic scope" value="Bacteria"/>
</dbReference>
<keyword evidence="2" id="KW-1185">Reference proteome</keyword>
<dbReference type="AlphaFoldDB" id="A0A1Y3TYY7"/>
<dbReference type="EMBL" id="NFHO01000011">
    <property type="protein sequence ID" value="OUN41776.1"/>
    <property type="molecule type" value="Genomic_DNA"/>
</dbReference>
<evidence type="ECO:0000313" key="2">
    <source>
        <dbReference type="Proteomes" id="UP000196560"/>
    </source>
</evidence>
<organism evidence="1 2">
    <name type="scientific">Enorma massiliensis</name>
    <dbReference type="NCBI Taxonomy" id="1472761"/>
    <lineage>
        <taxon>Bacteria</taxon>
        <taxon>Bacillati</taxon>
        <taxon>Actinomycetota</taxon>
        <taxon>Coriobacteriia</taxon>
        <taxon>Coriobacteriales</taxon>
        <taxon>Coriobacteriaceae</taxon>
        <taxon>Enorma</taxon>
    </lineage>
</organism>
<dbReference type="Gene3D" id="3.40.960.10">
    <property type="entry name" value="VSR Endonuclease"/>
    <property type="match status" value="1"/>
</dbReference>
<comment type="caution">
    <text evidence="1">The sequence shown here is derived from an EMBL/GenBank/DDBJ whole genome shotgun (WGS) entry which is preliminary data.</text>
</comment>
<name>A0A1Y3TYY7_9ACTN</name>
<evidence type="ECO:0008006" key="3">
    <source>
        <dbReference type="Google" id="ProtNLM"/>
    </source>
</evidence>
<dbReference type="Proteomes" id="UP000196560">
    <property type="component" value="Unassembled WGS sequence"/>
</dbReference>
<dbReference type="STRING" id="1118060.GCA_000311845_00197"/>
<gene>
    <name evidence="1" type="ORF">B5G21_09050</name>
</gene>
<proteinExistence type="predicted"/>